<dbReference type="HAMAP" id="MF_03045">
    <property type="entry name" value="DIS3L2"/>
    <property type="match status" value="1"/>
</dbReference>
<evidence type="ECO:0000256" key="1">
    <source>
        <dbReference type="ARBA" id="ARBA00022490"/>
    </source>
</evidence>
<feature type="binding site" evidence="5">
    <location>
        <position position="504"/>
    </location>
    <ligand>
        <name>Mg(2+)</name>
        <dbReference type="ChEBI" id="CHEBI:18420"/>
    </ligand>
</feature>
<evidence type="ECO:0000256" key="2">
    <source>
        <dbReference type="ARBA" id="ARBA00022723"/>
    </source>
</evidence>
<dbReference type="GO" id="GO:0003723">
    <property type="term" value="F:RNA binding"/>
    <property type="evidence" value="ECO:0007669"/>
    <property type="project" value="UniProtKB-KW"/>
</dbReference>
<accession>A0A2G5EHM7</accession>
<feature type="region of interest" description="Disordered" evidence="6">
    <location>
        <begin position="21"/>
        <end position="51"/>
    </location>
</feature>
<dbReference type="InParanoid" id="A0A2G5EHM7"/>
<feature type="site" description="Important for catalytic activity" evidence="5">
    <location>
        <position position="503"/>
    </location>
</feature>
<dbReference type="GO" id="GO:0000956">
    <property type="term" value="P:nuclear-transcribed mRNA catabolic process"/>
    <property type="evidence" value="ECO:0007669"/>
    <property type="project" value="UniProtKB-UniRule"/>
</dbReference>
<dbReference type="Gene3D" id="2.40.50.700">
    <property type="match status" value="1"/>
</dbReference>
<keyword evidence="5" id="KW-0269">Exonuclease</keyword>
<comment type="subcellular location">
    <subcellularLocation>
        <location evidence="5">Cytoplasm</location>
    </subcellularLocation>
    <subcellularLocation>
        <location evidence="5">Cytoplasm</location>
        <location evidence="5">P-body</location>
    </subcellularLocation>
</comment>
<dbReference type="GO" id="GO:0046872">
    <property type="term" value="F:metal ion binding"/>
    <property type="evidence" value="ECO:0007669"/>
    <property type="project" value="UniProtKB-KW"/>
</dbReference>
<dbReference type="OrthoDB" id="372421at2759"/>
<dbReference type="InterPro" id="IPR012340">
    <property type="entry name" value="NA-bd_OB-fold"/>
</dbReference>
<feature type="binding site" evidence="5">
    <location>
        <position position="495"/>
    </location>
    <ligand>
        <name>Mg(2+)</name>
        <dbReference type="ChEBI" id="CHEBI:18420"/>
    </ligand>
</feature>
<feature type="domain" description="RNB" evidence="7">
    <location>
        <begin position="483"/>
        <end position="835"/>
    </location>
</feature>
<dbReference type="EC" id="3.1.13.-" evidence="5"/>
<reference evidence="8 9" key="1">
    <citation type="submission" date="2017-09" db="EMBL/GenBank/DDBJ databases">
        <title>WGS assembly of Aquilegia coerulea Goldsmith.</title>
        <authorList>
            <person name="Hodges S."/>
            <person name="Kramer E."/>
            <person name="Nordborg M."/>
            <person name="Tomkins J."/>
            <person name="Borevitz J."/>
            <person name="Derieg N."/>
            <person name="Yan J."/>
            <person name="Mihaltcheva S."/>
            <person name="Hayes R.D."/>
            <person name="Rokhsar D."/>
        </authorList>
    </citation>
    <scope>NUCLEOTIDE SEQUENCE [LARGE SCALE GENOMIC DNA]</scope>
    <source>
        <strain evidence="9">cv. Goldsmith</strain>
    </source>
</reference>
<proteinExistence type="inferred from homology"/>
<evidence type="ECO:0000256" key="4">
    <source>
        <dbReference type="ARBA" id="ARBA00022884"/>
    </source>
</evidence>
<dbReference type="Pfam" id="PF17849">
    <property type="entry name" value="OB_Dis3"/>
    <property type="match status" value="1"/>
</dbReference>
<dbReference type="SUPFAM" id="SSF50249">
    <property type="entry name" value="Nucleic acid-binding proteins"/>
    <property type="match status" value="3"/>
</dbReference>
<keyword evidence="9" id="KW-1185">Reference proteome</keyword>
<sequence>MMKGNGIMMEQQVVFVDVVDKDKKKKRRSNRRPKHNIASSSSSSSCSVYGSANGTHEATEWSGTVNGSNNVSMTMNSSYSQKFGSDSHAIKDPGMGTVCNGGFSSFPTMHIDEEAPELGSIKDQCQYPSVSKDNVFSRSCPEPIYHKDTNGSLPINVNSLCQENQQAVDMRKKYFDPYWLVETVNEAIQKGEIFVATFRVNAHNRLEAYCTIDGLPTDVLINGVAAQNRAVEGDIVAVRIDPLALWTRLKGSAGNTNNGGRSDGSKAVEVVGVNCKGKEKVGDDSEPNKCIPMSSDVSNFGHDPLTPIGKICALVSSFPFKRPTGTVVAIIEKSPRRDTVVGFLGINQWVPYREGLKKETKKKQSSVSSFSGEFIHLTPNDAKFPKMLVSLSNLPDCINKRLMEGDATVEMELVAARIDDWREDSLLPHAHVMHNFGRGGEIEPQVAAILFENSICHTEFSAESLSNLPESSWQVPFKELESRKDLRNLCTFTIDPATASDLDDALSVERVSDGILRVGVHIADMSYFILPDTPLDIEARNRSSSIYLQQHKVPMLPPLLSENIGSFVPGKDRLAFSILFDINLVGDVVDRWIGRTIIRSCCKLSYQHAQDIIDKLMDVERHGKFQLPDLYGPFGWEDVIGSVKMLHEISKMLKENRFKDGAIRLENSKPFILFDEQGIPYDSMLAEQTESNYLVEEFMLLANRTAAEVISRAYPDCALLRRHPEPNGRKLKEFEGFCCKHGLELNTSSSGQFNVSLGKIKDVLQNDPVLFDILVSYASRPMQLATYFCTGVLRERENEWAHYALAMPLYTHFTSPLRRYADIVVHRTLAAAIEAEELYLQQEKIISKSSKGDEIMAKCFSNFYFDVHTAESKKFREALAATTSKYRVPRMEIVADIATYCNEKRLACRRAEDASEKLYLWALLKKRETFVAEARVLGLGPKFMSIYIHKLAIERRIYYDEVEGLTVEWLETTSTLVLTLCTDRRTSRRASPNKSRPLEDVAWVINPCDLEPGLSHCVKVGTTQEARIDGMVQKNHGSRDEPGDELEPAFLPLTVRILSTIHVALHAIGGDDGPLDIGARLYVCSYLK</sequence>
<evidence type="ECO:0000256" key="3">
    <source>
        <dbReference type="ARBA" id="ARBA00022842"/>
    </source>
</evidence>
<evidence type="ECO:0000259" key="7">
    <source>
        <dbReference type="SMART" id="SM00955"/>
    </source>
</evidence>
<evidence type="ECO:0000313" key="9">
    <source>
        <dbReference type="Proteomes" id="UP000230069"/>
    </source>
</evidence>
<comment type="cofactor">
    <cofactor evidence="5">
        <name>Mg(2+)</name>
        <dbReference type="ChEBI" id="CHEBI:18420"/>
    </cofactor>
    <cofactor evidence="5">
        <name>Mn(2+)</name>
        <dbReference type="ChEBI" id="CHEBI:29035"/>
    </cofactor>
</comment>
<name>A0A2G5EHM7_AQUCA</name>
<comment type="function">
    <text evidence="5">3'-5'-exoribonuclease that specifically recognizes RNAs polyuridylated at their 3' end and mediates their degradation. Component of an exosome-independent RNA degradation pathway that mediates degradation of cytoplasmic mRNAs that have been deadenylated and subsequently uridylated at their 3'.</text>
</comment>
<dbReference type="FunCoup" id="A0A2G5EHM7">
    <property type="interactions" value="2990"/>
</dbReference>
<dbReference type="InterPro" id="IPR022966">
    <property type="entry name" value="RNase_II/R_CS"/>
</dbReference>
<keyword evidence="5" id="KW-0464">Manganese</keyword>
<evidence type="ECO:0000256" key="5">
    <source>
        <dbReference type="HAMAP-Rule" id="MF_03045"/>
    </source>
</evidence>
<dbReference type="Gene3D" id="2.40.50.690">
    <property type="match status" value="1"/>
</dbReference>
<keyword evidence="1 5" id="KW-0963">Cytoplasm</keyword>
<dbReference type="InterPro" id="IPR028591">
    <property type="entry name" value="DIS3L2"/>
</dbReference>
<dbReference type="Proteomes" id="UP000230069">
    <property type="component" value="Unassembled WGS sequence"/>
</dbReference>
<dbReference type="GO" id="GO:1990074">
    <property type="term" value="P:polyuridylation-dependent mRNA catabolic process"/>
    <property type="evidence" value="ECO:0007669"/>
    <property type="project" value="UniProtKB-UniRule"/>
</dbReference>
<protein>
    <recommendedName>
        <fullName evidence="5">DIS3-like exonuclease 2</fullName>
        <ecNumber evidence="5">3.1.13.-</ecNumber>
    </recommendedName>
</protein>
<gene>
    <name evidence="8" type="ORF">AQUCO_00800142v1</name>
</gene>
<dbReference type="PROSITE" id="PS01175">
    <property type="entry name" value="RIBONUCLEASE_II"/>
    <property type="match status" value="1"/>
</dbReference>
<dbReference type="GO" id="GO:0000175">
    <property type="term" value="F:3'-5'-RNA exonuclease activity"/>
    <property type="evidence" value="ECO:0007669"/>
    <property type="project" value="UniProtKB-UniRule"/>
</dbReference>
<dbReference type="STRING" id="218851.A0A2G5EHM7"/>
<comment type="similarity">
    <text evidence="5">Belongs to the RNR ribonuclease family. DIS3L2 subfamily.</text>
</comment>
<dbReference type="PANTHER" id="PTHR23355">
    <property type="entry name" value="RIBONUCLEASE"/>
    <property type="match status" value="1"/>
</dbReference>
<keyword evidence="5" id="KW-0540">Nuclease</keyword>
<dbReference type="EMBL" id="KZ305025">
    <property type="protein sequence ID" value="PIA55210.1"/>
    <property type="molecule type" value="Genomic_DNA"/>
</dbReference>
<keyword evidence="2 5" id="KW-0479">Metal-binding</keyword>
<dbReference type="Pfam" id="PF00773">
    <property type="entry name" value="RNB"/>
    <property type="match status" value="1"/>
</dbReference>
<dbReference type="InterPro" id="IPR041505">
    <property type="entry name" value="Dis3_CSD2"/>
</dbReference>
<organism evidence="8 9">
    <name type="scientific">Aquilegia coerulea</name>
    <name type="common">Rocky mountain columbine</name>
    <dbReference type="NCBI Taxonomy" id="218851"/>
    <lineage>
        <taxon>Eukaryota</taxon>
        <taxon>Viridiplantae</taxon>
        <taxon>Streptophyta</taxon>
        <taxon>Embryophyta</taxon>
        <taxon>Tracheophyta</taxon>
        <taxon>Spermatophyta</taxon>
        <taxon>Magnoliopsida</taxon>
        <taxon>Ranunculales</taxon>
        <taxon>Ranunculaceae</taxon>
        <taxon>Thalictroideae</taxon>
        <taxon>Aquilegia</taxon>
    </lineage>
</organism>
<keyword evidence="4 5" id="KW-0694">RNA-binding</keyword>
<evidence type="ECO:0000313" key="8">
    <source>
        <dbReference type="EMBL" id="PIA55210.1"/>
    </source>
</evidence>
<dbReference type="GO" id="GO:0000932">
    <property type="term" value="C:P-body"/>
    <property type="evidence" value="ECO:0007669"/>
    <property type="project" value="UniProtKB-SubCell"/>
</dbReference>
<dbReference type="InterPro" id="IPR001900">
    <property type="entry name" value="RNase_II/R"/>
</dbReference>
<dbReference type="InterPro" id="IPR050180">
    <property type="entry name" value="RNR_Ribonuclease"/>
</dbReference>
<feature type="compositionally biased region" description="Basic residues" evidence="6">
    <location>
        <begin position="23"/>
        <end position="35"/>
    </location>
</feature>
<dbReference type="AlphaFoldDB" id="A0A2G5EHM7"/>
<dbReference type="SMART" id="SM00955">
    <property type="entry name" value="RNB"/>
    <property type="match status" value="1"/>
</dbReference>
<keyword evidence="5" id="KW-0378">Hydrolase</keyword>
<keyword evidence="3 5" id="KW-0460">Magnesium</keyword>
<dbReference type="FunFam" id="2.40.50.690:FF:000007">
    <property type="entry name" value="DIS3-like exonuclease 2"/>
    <property type="match status" value="1"/>
</dbReference>
<dbReference type="PANTHER" id="PTHR23355:SF9">
    <property type="entry name" value="DIS3-LIKE EXONUCLEASE 2"/>
    <property type="match status" value="1"/>
</dbReference>
<evidence type="ECO:0000256" key="6">
    <source>
        <dbReference type="SAM" id="MobiDB-lite"/>
    </source>
</evidence>